<name>A0A5C6XP47_9DELT</name>
<reference evidence="2 3" key="1">
    <citation type="submission" date="2019-08" db="EMBL/GenBank/DDBJ databases">
        <title>Bradymonadales sp. TMQ2.</title>
        <authorList>
            <person name="Liang Q."/>
        </authorList>
    </citation>
    <scope>NUCLEOTIDE SEQUENCE [LARGE SCALE GENOMIC DNA]</scope>
    <source>
        <strain evidence="2 3">TMQ2</strain>
    </source>
</reference>
<dbReference type="InterPro" id="IPR013783">
    <property type="entry name" value="Ig-like_fold"/>
</dbReference>
<dbReference type="EMBL" id="VOSL01000020">
    <property type="protein sequence ID" value="TXD41252.1"/>
    <property type="molecule type" value="Genomic_DNA"/>
</dbReference>
<evidence type="ECO:0008006" key="4">
    <source>
        <dbReference type="Google" id="ProtNLM"/>
    </source>
</evidence>
<dbReference type="RefSeq" id="WP_146973199.1">
    <property type="nucleotide sequence ID" value="NZ_VOSL01000020.1"/>
</dbReference>
<evidence type="ECO:0000256" key="1">
    <source>
        <dbReference type="SAM" id="SignalP"/>
    </source>
</evidence>
<protein>
    <recommendedName>
        <fullName evidence="4">CARDB domain-containing protein</fullName>
    </recommendedName>
</protein>
<feature type="signal peptide" evidence="1">
    <location>
        <begin position="1"/>
        <end position="25"/>
    </location>
</feature>
<feature type="chain" id="PRO_5023020051" description="CARDB domain-containing protein" evidence="1">
    <location>
        <begin position="26"/>
        <end position="260"/>
    </location>
</feature>
<accession>A0A5C6XP47</accession>
<keyword evidence="1" id="KW-0732">Signal</keyword>
<organism evidence="2 3">
    <name type="scientific">Lujinxingia vulgaris</name>
    <dbReference type="NCBI Taxonomy" id="2600176"/>
    <lineage>
        <taxon>Bacteria</taxon>
        <taxon>Deltaproteobacteria</taxon>
        <taxon>Bradymonadales</taxon>
        <taxon>Lujinxingiaceae</taxon>
        <taxon>Lujinxingia</taxon>
    </lineage>
</organism>
<proteinExistence type="predicted"/>
<gene>
    <name evidence="2" type="ORF">FRC96_04490</name>
</gene>
<evidence type="ECO:0000313" key="2">
    <source>
        <dbReference type="EMBL" id="TXD41252.1"/>
    </source>
</evidence>
<sequence length="260" mass="26186">MTIHTHKSTILALLLITSMAFFAVACGESADTNDDADVVSEASFSLELDEAGSTLSVDEGQAVEVAFTVENTGDADGTATVTLTLGEFTDTAEIAVAAGSAEGGSFTWTTAEGDAGTYSAEVVLGETTVTADVVVAGAPIIDEDGSFFEMSIDTEASTLTVVEGESLEVVVLGTNTGTTEGIIELTGQITMEGGGVAALQLQAQGGDADTPVAPGQGIRIEATLPTGPGEQELSAGTHSLEISSQNDSVTTEVVVTAPAE</sequence>
<dbReference type="Proteomes" id="UP000321046">
    <property type="component" value="Unassembled WGS sequence"/>
</dbReference>
<dbReference type="PROSITE" id="PS51257">
    <property type="entry name" value="PROKAR_LIPOPROTEIN"/>
    <property type="match status" value="1"/>
</dbReference>
<dbReference type="AlphaFoldDB" id="A0A5C6XP47"/>
<dbReference type="Gene3D" id="2.60.40.10">
    <property type="entry name" value="Immunoglobulins"/>
    <property type="match status" value="1"/>
</dbReference>
<comment type="caution">
    <text evidence="2">The sequence shown here is derived from an EMBL/GenBank/DDBJ whole genome shotgun (WGS) entry which is preliminary data.</text>
</comment>
<evidence type="ECO:0000313" key="3">
    <source>
        <dbReference type="Proteomes" id="UP000321046"/>
    </source>
</evidence>
<dbReference type="OrthoDB" id="5511266at2"/>